<dbReference type="Proteomes" id="UP001596189">
    <property type="component" value="Unassembled WGS sequence"/>
</dbReference>
<evidence type="ECO:0000313" key="5">
    <source>
        <dbReference type="Proteomes" id="UP001596189"/>
    </source>
</evidence>
<dbReference type="SUPFAM" id="SSF54001">
    <property type="entry name" value="Cysteine proteinases"/>
    <property type="match status" value="1"/>
</dbReference>
<evidence type="ECO:0000313" key="4">
    <source>
        <dbReference type="EMBL" id="MFC6008427.1"/>
    </source>
</evidence>
<organism evidence="4 5">
    <name type="scientific">Angustibacter luteus</name>
    <dbReference type="NCBI Taxonomy" id="658456"/>
    <lineage>
        <taxon>Bacteria</taxon>
        <taxon>Bacillati</taxon>
        <taxon>Actinomycetota</taxon>
        <taxon>Actinomycetes</taxon>
        <taxon>Kineosporiales</taxon>
        <taxon>Kineosporiaceae</taxon>
    </lineage>
</organism>
<dbReference type="InterPro" id="IPR002477">
    <property type="entry name" value="Peptidoglycan-bd-like"/>
</dbReference>
<feature type="compositionally biased region" description="Basic residues" evidence="1">
    <location>
        <begin position="172"/>
        <end position="184"/>
    </location>
</feature>
<dbReference type="Gene3D" id="1.10.101.10">
    <property type="entry name" value="PGBD-like superfamily/PGBD"/>
    <property type="match status" value="1"/>
</dbReference>
<feature type="region of interest" description="Disordered" evidence="1">
    <location>
        <begin position="158"/>
        <end position="184"/>
    </location>
</feature>
<dbReference type="InterPro" id="IPR036365">
    <property type="entry name" value="PGBD-like_sf"/>
</dbReference>
<sequence length="268" mass="29217">MSSPHQLLAIARAELGAHELPPGSNVTKYGKAYGLSPAPWCAQFACAWVWKRADLPIPRDADSPSHGWASVQHFLNSGHRHGWVLPGGRTAHARPGDYVCFEWDKDVWADHVGIVVAVSPAGRLTTIEGNSAGPRGYDAVAYHHRSRRSVAAFVRPPYTQHGTSPASDTPKHMAHSSSGKRRTAAHPVLPRGVVLMDGSPHHDLVAVYQHRMLQRGWTPIGRVDGVFGRRTEAVTRAFQKRMRLDVDGQVGTETWTAAFATKPASKAA</sequence>
<reference evidence="5" key="1">
    <citation type="journal article" date="2019" name="Int. J. Syst. Evol. Microbiol.">
        <title>The Global Catalogue of Microorganisms (GCM) 10K type strain sequencing project: providing services to taxonomists for standard genome sequencing and annotation.</title>
        <authorList>
            <consortium name="The Broad Institute Genomics Platform"/>
            <consortium name="The Broad Institute Genome Sequencing Center for Infectious Disease"/>
            <person name="Wu L."/>
            <person name="Ma J."/>
        </authorList>
    </citation>
    <scope>NUCLEOTIDE SEQUENCE [LARGE SCALE GENOMIC DNA]</scope>
    <source>
        <strain evidence="5">KACC 14249</strain>
    </source>
</reference>
<evidence type="ECO:0000259" key="2">
    <source>
        <dbReference type="Pfam" id="PF01471"/>
    </source>
</evidence>
<dbReference type="Pfam" id="PF01471">
    <property type="entry name" value="PG_binding_1"/>
    <property type="match status" value="1"/>
</dbReference>
<feature type="domain" description="Peptidase C51" evidence="3">
    <location>
        <begin position="38"/>
        <end position="130"/>
    </location>
</feature>
<gene>
    <name evidence="4" type="ORF">ACFQDO_14915</name>
</gene>
<comment type="caution">
    <text evidence="4">The sequence shown here is derived from an EMBL/GenBank/DDBJ whole genome shotgun (WGS) entry which is preliminary data.</text>
</comment>
<evidence type="ECO:0000259" key="3">
    <source>
        <dbReference type="Pfam" id="PF05257"/>
    </source>
</evidence>
<keyword evidence="5" id="KW-1185">Reference proteome</keyword>
<dbReference type="SUPFAM" id="SSF47090">
    <property type="entry name" value="PGBD-like"/>
    <property type="match status" value="1"/>
</dbReference>
<feature type="domain" description="Peptidoglycan binding-like" evidence="2">
    <location>
        <begin position="202"/>
        <end position="257"/>
    </location>
</feature>
<dbReference type="InterPro" id="IPR007921">
    <property type="entry name" value="CHAP_dom"/>
</dbReference>
<protein>
    <submittedName>
        <fullName evidence="4">Peptidoglycan-binding protein</fullName>
    </submittedName>
</protein>
<evidence type="ECO:0000256" key="1">
    <source>
        <dbReference type="SAM" id="MobiDB-lite"/>
    </source>
</evidence>
<dbReference type="Pfam" id="PF05257">
    <property type="entry name" value="CHAP"/>
    <property type="match status" value="1"/>
</dbReference>
<accession>A0ABW1JHR9</accession>
<dbReference type="InterPro" id="IPR036366">
    <property type="entry name" value="PGBDSf"/>
</dbReference>
<proteinExistence type="predicted"/>
<name>A0ABW1JHR9_9ACTN</name>
<dbReference type="RefSeq" id="WP_345714878.1">
    <property type="nucleotide sequence ID" value="NZ_BAABFP010000002.1"/>
</dbReference>
<dbReference type="EMBL" id="JBHSRD010000004">
    <property type="protein sequence ID" value="MFC6008427.1"/>
    <property type="molecule type" value="Genomic_DNA"/>
</dbReference>
<dbReference type="InterPro" id="IPR038765">
    <property type="entry name" value="Papain-like_cys_pep_sf"/>
</dbReference>